<dbReference type="Proteomes" id="UP001605036">
    <property type="component" value="Unassembled WGS sequence"/>
</dbReference>
<keyword evidence="2" id="KW-1185">Reference proteome</keyword>
<dbReference type="AlphaFoldDB" id="A0ABD1Y2A4"/>
<protein>
    <submittedName>
        <fullName evidence="1">Uncharacterized protein</fullName>
    </submittedName>
</protein>
<dbReference type="EMBL" id="JBHFFA010000006">
    <property type="protein sequence ID" value="KAL2620761.1"/>
    <property type="molecule type" value="Genomic_DNA"/>
</dbReference>
<proteinExistence type="predicted"/>
<name>A0ABD1Y2A4_9MARC</name>
<evidence type="ECO:0000313" key="2">
    <source>
        <dbReference type="Proteomes" id="UP001605036"/>
    </source>
</evidence>
<comment type="caution">
    <text evidence="1">The sequence shown here is derived from an EMBL/GenBank/DDBJ whole genome shotgun (WGS) entry which is preliminary data.</text>
</comment>
<sequence length="117" mass="12888">MVEPAPAIRAAAWINWNSKLTTARRSWIAWRFGSERCGGLGGLIVSACCALKRFSIERSGGAIVTRVPQAHRIDQPSLEVLWVHPRWRCSRGCAICTTMDLTTASAPRLALPISLRC</sequence>
<organism evidence="1 2">
    <name type="scientific">Riccia fluitans</name>
    <dbReference type="NCBI Taxonomy" id="41844"/>
    <lineage>
        <taxon>Eukaryota</taxon>
        <taxon>Viridiplantae</taxon>
        <taxon>Streptophyta</taxon>
        <taxon>Embryophyta</taxon>
        <taxon>Marchantiophyta</taxon>
        <taxon>Marchantiopsida</taxon>
        <taxon>Marchantiidae</taxon>
        <taxon>Marchantiales</taxon>
        <taxon>Ricciaceae</taxon>
        <taxon>Riccia</taxon>
    </lineage>
</organism>
<accession>A0ABD1Y2A4</accession>
<evidence type="ECO:0000313" key="1">
    <source>
        <dbReference type="EMBL" id="KAL2620761.1"/>
    </source>
</evidence>
<gene>
    <name evidence="1" type="ORF">R1flu_000966</name>
</gene>
<reference evidence="1 2" key="1">
    <citation type="submission" date="2024-09" db="EMBL/GenBank/DDBJ databases">
        <title>Chromosome-scale assembly of Riccia fluitans.</title>
        <authorList>
            <person name="Paukszto L."/>
            <person name="Sawicki J."/>
            <person name="Karawczyk K."/>
            <person name="Piernik-Szablinska J."/>
            <person name="Szczecinska M."/>
            <person name="Mazdziarz M."/>
        </authorList>
    </citation>
    <scope>NUCLEOTIDE SEQUENCE [LARGE SCALE GENOMIC DNA]</scope>
    <source>
        <strain evidence="1">Rf_01</strain>
        <tissue evidence="1">Aerial parts of the thallus</tissue>
    </source>
</reference>